<sequence>MRTLDLETDKMLAHVDEGVGWITFNQPEKRNAVSYAMWQAIPQIIEDFNSSEDVRVVVMSGAGDRAFVSGADISEFEKLRNTPEQIEIYDAATSASSKALRSLDKPLIAMIRGFCVGGGLAISLAADLRISADDGQFGVPAAKLGLGYGYAGIKELMNIVGPSYAKEIFFTGQRFNAAEAEMMGLINRVVPFSELKSTVTSYARTIADNAPLTVKAAKAAVNEGTKNPEERDLDKVAALVEACFNSSDYKEGRRAFMEKRPPRFQGR</sequence>
<dbReference type="PROSITE" id="PS00166">
    <property type="entry name" value="ENOYL_COA_HYDRATASE"/>
    <property type="match status" value="1"/>
</dbReference>
<dbReference type="InterPro" id="IPR014748">
    <property type="entry name" value="Enoyl-CoA_hydra_C"/>
</dbReference>
<evidence type="ECO:0000256" key="1">
    <source>
        <dbReference type="ARBA" id="ARBA00005254"/>
    </source>
</evidence>
<dbReference type="PANTHER" id="PTHR11941:SF54">
    <property type="entry name" value="ENOYL-COA HYDRATASE, MITOCHONDRIAL"/>
    <property type="match status" value="1"/>
</dbReference>
<organism evidence="3">
    <name type="scientific">marine metagenome</name>
    <dbReference type="NCBI Taxonomy" id="408172"/>
    <lineage>
        <taxon>unclassified sequences</taxon>
        <taxon>metagenomes</taxon>
        <taxon>ecological metagenomes</taxon>
    </lineage>
</organism>
<dbReference type="GO" id="GO:0006635">
    <property type="term" value="P:fatty acid beta-oxidation"/>
    <property type="evidence" value="ECO:0007669"/>
    <property type="project" value="TreeGrafter"/>
</dbReference>
<accession>A0A381NYK5</accession>
<dbReference type="EMBL" id="UINC01000679">
    <property type="protein sequence ID" value="SUZ59457.1"/>
    <property type="molecule type" value="Genomic_DNA"/>
</dbReference>
<dbReference type="Gene3D" id="3.90.226.10">
    <property type="entry name" value="2-enoyl-CoA Hydratase, Chain A, domain 1"/>
    <property type="match status" value="1"/>
</dbReference>
<dbReference type="GO" id="GO:0016829">
    <property type="term" value="F:lyase activity"/>
    <property type="evidence" value="ECO:0007669"/>
    <property type="project" value="UniProtKB-KW"/>
</dbReference>
<evidence type="ECO:0008006" key="4">
    <source>
        <dbReference type="Google" id="ProtNLM"/>
    </source>
</evidence>
<dbReference type="PANTHER" id="PTHR11941">
    <property type="entry name" value="ENOYL-COA HYDRATASE-RELATED"/>
    <property type="match status" value="1"/>
</dbReference>
<dbReference type="AlphaFoldDB" id="A0A381NYK5"/>
<dbReference type="Gene3D" id="1.10.12.10">
    <property type="entry name" value="Lyase 2-enoyl-coa Hydratase, Chain A, domain 2"/>
    <property type="match status" value="1"/>
</dbReference>
<keyword evidence="2" id="KW-0456">Lyase</keyword>
<dbReference type="SUPFAM" id="SSF52096">
    <property type="entry name" value="ClpP/crotonase"/>
    <property type="match status" value="1"/>
</dbReference>
<proteinExistence type="inferred from homology"/>
<dbReference type="InterPro" id="IPR029045">
    <property type="entry name" value="ClpP/crotonase-like_dom_sf"/>
</dbReference>
<dbReference type="CDD" id="cd06558">
    <property type="entry name" value="crotonase-like"/>
    <property type="match status" value="1"/>
</dbReference>
<name>A0A381NYK5_9ZZZZ</name>
<comment type="similarity">
    <text evidence="1">Belongs to the enoyl-CoA hydratase/isomerase family.</text>
</comment>
<gene>
    <name evidence="3" type="ORF">METZ01_LOCUS12311</name>
</gene>
<protein>
    <recommendedName>
        <fullName evidence="4">Enoyl-CoA hydratase</fullName>
    </recommendedName>
</protein>
<evidence type="ECO:0000313" key="3">
    <source>
        <dbReference type="EMBL" id="SUZ59457.1"/>
    </source>
</evidence>
<evidence type="ECO:0000256" key="2">
    <source>
        <dbReference type="ARBA" id="ARBA00023239"/>
    </source>
</evidence>
<dbReference type="InterPro" id="IPR018376">
    <property type="entry name" value="Enoyl-CoA_hyd/isom_CS"/>
</dbReference>
<reference evidence="3" key="1">
    <citation type="submission" date="2018-05" db="EMBL/GenBank/DDBJ databases">
        <authorList>
            <person name="Lanie J.A."/>
            <person name="Ng W.-L."/>
            <person name="Kazmierczak K.M."/>
            <person name="Andrzejewski T.M."/>
            <person name="Davidsen T.M."/>
            <person name="Wayne K.J."/>
            <person name="Tettelin H."/>
            <person name="Glass J.I."/>
            <person name="Rusch D."/>
            <person name="Podicherti R."/>
            <person name="Tsui H.-C.T."/>
            <person name="Winkler M.E."/>
        </authorList>
    </citation>
    <scope>NUCLEOTIDE SEQUENCE</scope>
</reference>
<dbReference type="NCBIfam" id="NF004781">
    <property type="entry name" value="PRK06127.1"/>
    <property type="match status" value="1"/>
</dbReference>
<dbReference type="InterPro" id="IPR001753">
    <property type="entry name" value="Enoyl-CoA_hydra/iso"/>
</dbReference>
<dbReference type="Pfam" id="PF00378">
    <property type="entry name" value="ECH_1"/>
    <property type="match status" value="1"/>
</dbReference>